<feature type="transmembrane region" description="Helical" evidence="8">
    <location>
        <begin position="227"/>
        <end position="243"/>
    </location>
</feature>
<keyword evidence="4 8" id="KW-0812">Transmembrane</keyword>
<feature type="transmembrane region" description="Helical" evidence="8">
    <location>
        <begin position="421"/>
        <end position="452"/>
    </location>
</feature>
<keyword evidence="3" id="KW-1003">Cell membrane</keyword>
<dbReference type="AlphaFoldDB" id="A0A1N7E2J7"/>
<dbReference type="PANTHER" id="PTHR33567:SF3">
    <property type="entry name" value="CHROMATE ION TRANSPORTER (EUROFUNG)"/>
    <property type="match status" value="1"/>
</dbReference>
<feature type="transmembrane region" description="Helical" evidence="8">
    <location>
        <begin position="389"/>
        <end position="409"/>
    </location>
</feature>
<evidence type="ECO:0000256" key="7">
    <source>
        <dbReference type="SAM" id="MobiDB-lite"/>
    </source>
</evidence>
<dbReference type="Pfam" id="PF02417">
    <property type="entry name" value="Chromate_transp"/>
    <property type="match status" value="2"/>
</dbReference>
<dbReference type="PIRSF" id="PIRSF004810">
    <property type="entry name" value="ChrA"/>
    <property type="match status" value="1"/>
</dbReference>
<dbReference type="NCBIfam" id="TIGR00937">
    <property type="entry name" value="2A51"/>
    <property type="match status" value="1"/>
</dbReference>
<dbReference type="OrthoDB" id="307554at2157"/>
<feature type="transmembrane region" description="Helical" evidence="8">
    <location>
        <begin position="136"/>
        <end position="156"/>
    </location>
</feature>
<evidence type="ECO:0000256" key="2">
    <source>
        <dbReference type="ARBA" id="ARBA00005262"/>
    </source>
</evidence>
<gene>
    <name evidence="9" type="ORF">SAMN05421858_3966</name>
</gene>
<evidence type="ECO:0000256" key="3">
    <source>
        <dbReference type="ARBA" id="ARBA00022475"/>
    </source>
</evidence>
<name>A0A1N7E2J7_9EURY</name>
<feature type="transmembrane region" description="Helical" evidence="8">
    <location>
        <begin position="350"/>
        <end position="377"/>
    </location>
</feature>
<feature type="transmembrane region" description="Helical" evidence="8">
    <location>
        <begin position="280"/>
        <end position="301"/>
    </location>
</feature>
<keyword evidence="5 8" id="KW-1133">Transmembrane helix</keyword>
<dbReference type="GO" id="GO:0005886">
    <property type="term" value="C:plasma membrane"/>
    <property type="evidence" value="ECO:0007669"/>
    <property type="project" value="UniProtKB-SubCell"/>
</dbReference>
<sequence>MADETGSPESRNPTPRYKGRPSPTNVREIARFFLKIGFVGFGGPLVHIAMMEDELVGEDSREWTDESTFMEGLAICNMLPGPASTQLGIFMGWIRGGTPGAIVAGACFMFPAFAIIIALSYLYFAYGELPAIQDGLLYAVNPIVIGLIVGSAYSMARSALGQADADFGFEIGGDSWTIDTKLLFLLVAALVATVLFNPNPVLEFAVAGILALVIYRREWVTSNLGRVSLAAVVGLSLVGLYLVRDSIAELVWSGARRIGVYAAATSIAGTLWANTWLKLVLFMLYTGSFIYGGGLVLIPFIEKYVVTEFGWMTTATFVDGIALGQLTPGPVVMTTAFVGYELLLPQGVPMAVLGAFVAALAAFAPSFVFIVAMFPYVARVRDNPQVRTALVGINAAVVGAILGATVSLAQEAIIDPLTAALAVVTFALFVRGVQAVTLILGGGVVGIAAFYLL</sequence>
<proteinExistence type="inferred from homology"/>
<feature type="transmembrane region" description="Helical" evidence="8">
    <location>
        <begin position="101"/>
        <end position="124"/>
    </location>
</feature>
<keyword evidence="6 8" id="KW-0472">Membrane</keyword>
<protein>
    <submittedName>
        <fullName evidence="9">Chromate transporter</fullName>
    </submittedName>
</protein>
<evidence type="ECO:0000313" key="9">
    <source>
        <dbReference type="EMBL" id="SIR82319.1"/>
    </source>
</evidence>
<feature type="region of interest" description="Disordered" evidence="7">
    <location>
        <begin position="1"/>
        <end position="23"/>
    </location>
</feature>
<evidence type="ECO:0000256" key="1">
    <source>
        <dbReference type="ARBA" id="ARBA00004651"/>
    </source>
</evidence>
<dbReference type="InterPro" id="IPR014047">
    <property type="entry name" value="Chr_Tranpt_l_chain"/>
</dbReference>
<accession>A0A1N7E2J7</accession>
<dbReference type="Proteomes" id="UP000186914">
    <property type="component" value="Unassembled WGS sequence"/>
</dbReference>
<evidence type="ECO:0000256" key="8">
    <source>
        <dbReference type="SAM" id="Phobius"/>
    </source>
</evidence>
<evidence type="ECO:0000313" key="10">
    <source>
        <dbReference type="Proteomes" id="UP000186914"/>
    </source>
</evidence>
<feature type="transmembrane region" description="Helical" evidence="8">
    <location>
        <begin position="182"/>
        <end position="215"/>
    </location>
</feature>
<comment type="subcellular location">
    <subcellularLocation>
        <location evidence="1">Cell membrane</location>
        <topology evidence="1">Multi-pass membrane protein</topology>
    </subcellularLocation>
</comment>
<evidence type="ECO:0000256" key="6">
    <source>
        <dbReference type="ARBA" id="ARBA00023136"/>
    </source>
</evidence>
<keyword evidence="10" id="KW-1185">Reference proteome</keyword>
<dbReference type="EMBL" id="FTNO01000005">
    <property type="protein sequence ID" value="SIR82319.1"/>
    <property type="molecule type" value="Genomic_DNA"/>
</dbReference>
<dbReference type="RefSeq" id="WP_076431846.1">
    <property type="nucleotide sequence ID" value="NZ_FTNO01000005.1"/>
</dbReference>
<feature type="transmembrane region" description="Helical" evidence="8">
    <location>
        <begin position="32"/>
        <end position="50"/>
    </location>
</feature>
<reference evidence="10" key="1">
    <citation type="submission" date="2017-01" db="EMBL/GenBank/DDBJ databases">
        <authorList>
            <person name="Varghese N."/>
            <person name="Submissions S."/>
        </authorList>
    </citation>
    <scope>NUCLEOTIDE SEQUENCE [LARGE SCALE GENOMIC DNA]</scope>
    <source>
        <strain evidence="10">CGMCC 1.7737</strain>
    </source>
</reference>
<organism evidence="9 10">
    <name type="scientific">Haladaptatus litoreus</name>
    <dbReference type="NCBI Taxonomy" id="553468"/>
    <lineage>
        <taxon>Archaea</taxon>
        <taxon>Methanobacteriati</taxon>
        <taxon>Methanobacteriota</taxon>
        <taxon>Stenosarchaea group</taxon>
        <taxon>Halobacteria</taxon>
        <taxon>Halobacteriales</taxon>
        <taxon>Haladaptataceae</taxon>
        <taxon>Haladaptatus</taxon>
    </lineage>
</organism>
<dbReference type="InterPro" id="IPR003370">
    <property type="entry name" value="Chromate_transpt"/>
</dbReference>
<evidence type="ECO:0000256" key="4">
    <source>
        <dbReference type="ARBA" id="ARBA00022692"/>
    </source>
</evidence>
<dbReference type="GO" id="GO:0015109">
    <property type="term" value="F:chromate transmembrane transporter activity"/>
    <property type="evidence" value="ECO:0007669"/>
    <property type="project" value="InterPro"/>
</dbReference>
<evidence type="ECO:0000256" key="5">
    <source>
        <dbReference type="ARBA" id="ARBA00022989"/>
    </source>
</evidence>
<comment type="similarity">
    <text evidence="2">Belongs to the chromate ion transporter (CHR) (TC 2.A.51) family.</text>
</comment>
<dbReference type="PANTHER" id="PTHR33567">
    <property type="entry name" value="CHROMATE ION TRANSPORTER (EUROFUNG)"/>
    <property type="match status" value="1"/>
</dbReference>